<accession>A0A498JG60</accession>
<dbReference type="EMBL" id="RDQH01000333">
    <property type="protein sequence ID" value="RXH94126.1"/>
    <property type="molecule type" value="Genomic_DNA"/>
</dbReference>
<comment type="caution">
    <text evidence="1">The sequence shown here is derived from an EMBL/GenBank/DDBJ whole genome shotgun (WGS) entry which is preliminary data.</text>
</comment>
<reference evidence="1 2" key="1">
    <citation type="submission" date="2018-10" db="EMBL/GenBank/DDBJ databases">
        <title>A high-quality apple genome assembly.</title>
        <authorList>
            <person name="Hu J."/>
        </authorList>
    </citation>
    <scope>NUCLEOTIDE SEQUENCE [LARGE SCALE GENOMIC DNA]</scope>
    <source>
        <strain evidence="2">cv. HFTH1</strain>
        <tissue evidence="1">Young leaf</tissue>
    </source>
</reference>
<name>A0A498JG60_MALDO</name>
<organism evidence="1 2">
    <name type="scientific">Malus domestica</name>
    <name type="common">Apple</name>
    <name type="synonym">Pyrus malus</name>
    <dbReference type="NCBI Taxonomy" id="3750"/>
    <lineage>
        <taxon>Eukaryota</taxon>
        <taxon>Viridiplantae</taxon>
        <taxon>Streptophyta</taxon>
        <taxon>Embryophyta</taxon>
        <taxon>Tracheophyta</taxon>
        <taxon>Spermatophyta</taxon>
        <taxon>Magnoliopsida</taxon>
        <taxon>eudicotyledons</taxon>
        <taxon>Gunneridae</taxon>
        <taxon>Pentapetalae</taxon>
        <taxon>rosids</taxon>
        <taxon>fabids</taxon>
        <taxon>Rosales</taxon>
        <taxon>Rosaceae</taxon>
        <taxon>Amygdaloideae</taxon>
        <taxon>Maleae</taxon>
        <taxon>Malus</taxon>
    </lineage>
</organism>
<keyword evidence="2" id="KW-1185">Reference proteome</keyword>
<evidence type="ECO:0000313" key="2">
    <source>
        <dbReference type="Proteomes" id="UP000290289"/>
    </source>
</evidence>
<proteinExistence type="predicted"/>
<evidence type="ECO:0000313" key="1">
    <source>
        <dbReference type="EMBL" id="RXH94126.1"/>
    </source>
</evidence>
<sequence length="95" mass="10812">MLESYRRWVHCWLLDLATEAEEGTRLDLRVLEPEDKAASFFEVHESSASGSVSTVRTQILERNKCLDCKCGSAVGISNSKMYLQLSNHKTKFDFP</sequence>
<dbReference type="Proteomes" id="UP000290289">
    <property type="component" value="Chromosome 7"/>
</dbReference>
<dbReference type="AlphaFoldDB" id="A0A498JG60"/>
<protein>
    <submittedName>
        <fullName evidence="1">Uncharacterized protein</fullName>
    </submittedName>
</protein>
<gene>
    <name evidence="1" type="ORF">DVH24_016193</name>
</gene>